<sequence length="43" mass="5023">MLLILFIHAHPPFFEKFAENFAVTIPDILTYAILAFKNLDHHI</sequence>
<dbReference type="AlphaFoldDB" id="A0A133L2W6"/>
<proteinExistence type="predicted"/>
<evidence type="ECO:0000313" key="2">
    <source>
        <dbReference type="Proteomes" id="UP000070376"/>
    </source>
</evidence>
<gene>
    <name evidence="1" type="ORF">HMPREF3213_00168</name>
</gene>
<reference evidence="2" key="1">
    <citation type="submission" date="2016-01" db="EMBL/GenBank/DDBJ databases">
        <authorList>
            <person name="Mitreva M."/>
            <person name="Pepin K.H."/>
            <person name="Mihindukulasuriya K.A."/>
            <person name="Fulton R."/>
            <person name="Fronick C."/>
            <person name="O'Laughlin M."/>
            <person name="Miner T."/>
            <person name="Herter B."/>
            <person name="Rosa B.A."/>
            <person name="Cordes M."/>
            <person name="Tomlinson C."/>
            <person name="Wollam A."/>
            <person name="Palsikar V.B."/>
            <person name="Mardis E.R."/>
            <person name="Wilson R.K."/>
        </authorList>
    </citation>
    <scope>NUCLEOTIDE SEQUENCE [LARGE SCALE GENOMIC DNA]</scope>
    <source>
        <strain evidence="2">GED7749B</strain>
    </source>
</reference>
<accession>A0A133L2W6</accession>
<dbReference type="Proteomes" id="UP000070376">
    <property type="component" value="Unassembled WGS sequence"/>
</dbReference>
<name>A0A133L2W6_HEYCO</name>
<dbReference type="EMBL" id="LRPN01000006">
    <property type="protein sequence ID" value="KWZ86107.1"/>
    <property type="molecule type" value="Genomic_DNA"/>
</dbReference>
<comment type="caution">
    <text evidence="1">The sequence shown here is derived from an EMBL/GenBank/DDBJ whole genome shotgun (WGS) entry which is preliminary data.</text>
</comment>
<organism evidence="1 2">
    <name type="scientific">Heyndrickxia coagulans</name>
    <name type="common">Weizmannia coagulans</name>
    <dbReference type="NCBI Taxonomy" id="1398"/>
    <lineage>
        <taxon>Bacteria</taxon>
        <taxon>Bacillati</taxon>
        <taxon>Bacillota</taxon>
        <taxon>Bacilli</taxon>
        <taxon>Bacillales</taxon>
        <taxon>Bacillaceae</taxon>
        <taxon>Heyndrickxia</taxon>
    </lineage>
</organism>
<protein>
    <submittedName>
        <fullName evidence="1">Uncharacterized protein</fullName>
    </submittedName>
</protein>
<evidence type="ECO:0000313" key="1">
    <source>
        <dbReference type="EMBL" id="KWZ86107.1"/>
    </source>
</evidence>